<feature type="coiled-coil region" evidence="1">
    <location>
        <begin position="679"/>
        <end position="713"/>
    </location>
</feature>
<protein>
    <submittedName>
        <fullName evidence="3">Uncharacterized protein</fullName>
    </submittedName>
</protein>
<gene>
    <name evidence="3" type="ordered locus">HRM2_44040</name>
</gene>
<feature type="region of interest" description="Disordered" evidence="2">
    <location>
        <begin position="254"/>
        <end position="278"/>
    </location>
</feature>
<keyword evidence="1" id="KW-0175">Coiled coil</keyword>
<feature type="compositionally biased region" description="Polar residues" evidence="2">
    <location>
        <begin position="113"/>
        <end position="126"/>
    </location>
</feature>
<accession>C0QEV9</accession>
<feature type="region of interest" description="Disordered" evidence="2">
    <location>
        <begin position="113"/>
        <end position="148"/>
    </location>
</feature>
<dbReference type="KEGG" id="dat:HRM2_44040"/>
<keyword evidence="4" id="KW-1185">Reference proteome</keyword>
<feature type="compositionally biased region" description="Basic and acidic residues" evidence="2">
    <location>
        <begin position="130"/>
        <end position="144"/>
    </location>
</feature>
<dbReference type="EMBL" id="CP001087">
    <property type="protein sequence ID" value="ACN17460.1"/>
    <property type="molecule type" value="Genomic_DNA"/>
</dbReference>
<evidence type="ECO:0000256" key="1">
    <source>
        <dbReference type="SAM" id="Coils"/>
    </source>
</evidence>
<dbReference type="AlphaFoldDB" id="C0QEV9"/>
<dbReference type="HOGENOM" id="CLU_273394_0_0_7"/>
<organism evidence="3 4">
    <name type="scientific">Desulforapulum autotrophicum (strain ATCC 43914 / DSM 3382 / VKM B-1955 / HRM2)</name>
    <name type="common">Desulfobacterium autotrophicum</name>
    <dbReference type="NCBI Taxonomy" id="177437"/>
    <lineage>
        <taxon>Bacteria</taxon>
        <taxon>Pseudomonadati</taxon>
        <taxon>Thermodesulfobacteriota</taxon>
        <taxon>Desulfobacteria</taxon>
        <taxon>Desulfobacterales</taxon>
        <taxon>Desulfobacteraceae</taxon>
        <taxon>Desulforapulum</taxon>
    </lineage>
</organism>
<dbReference type="Proteomes" id="UP000000442">
    <property type="component" value="Chromosome"/>
</dbReference>
<evidence type="ECO:0000313" key="3">
    <source>
        <dbReference type="EMBL" id="ACN17460.1"/>
    </source>
</evidence>
<name>C0QEV9_DESAH</name>
<dbReference type="eggNOG" id="COG2849">
    <property type="taxonomic scope" value="Bacteria"/>
</dbReference>
<proteinExistence type="predicted"/>
<sequence length="1177" mass="130871">MFRHVRTAQIPILIFFIFLFIANPCHAGVLYSKNELMIQGIRYVSISTQWQAESKFHQKRWHRIKAMKASDQKKVILFNEEMARHTKRSHDLAGQRNDIQEVLIKETNARVKNSKGQVSGQLNDTAGTKFGEKGYRGMAGDRDMGGGSNTTQKVEDVLQEMGLYNPDPSKKSIVEVNSKAGTLEIKGDFDLTINKSGMQAKAGTQYHQIQVEIDARNPETYVSESMKTRSDGKLVKQQVGTEYVEVQDHRKKASKGLAADGDSLIKEPGKMQGMAKGTKKTLDMGRVNDDALEQILKQNSIKDNPVEFKKKLQAVKEGTLSITDAHQAERMRRASEDVFAATEQVTLRQTKKDIVDLRAKAAAKAPGDPVRLQIEAEIVDTVTKMKQTKAANEAFLSSKKIQKTQAVVKEISPSPKKITPETIDVEIKEIELSRPASVKQKAAKTFGAVMQIADIGQTCQTVEDYMEGRQSLGGAAVVIVDQYVTQGAIGTGKHIYNTSDDYLATRKDIQKANQNNMTAYLSQWEIQLRKTGMSGQEAKTYVSNAMLSGDLTILERKAGILRAEGKAFESPHLVTETYEADDTLWKRTKNTGEGIGKGIYDSATYSIKAPGRMVEAWAEGELKEAHLDAYAKEQTASSRSTIFQKLVGAGVPSRKALEVIDKYEENDTAPLRELFKQTRAKLNADEAAAKAEAEAAEKEIQIRAARLEQILKQYMTYLEFLKTSPLTLNKEPSPIELPSEGESVLVQFSIDNPQGNYLNVIRSMEKLIQEISGVPGKVTIAYNFDIPGKPGAEPNIWLTENLKNAGIYPVTAKVDVGIHGAGLSGPFMALSQDFIRPIFDKVEVVVAGGDVDYSKGIWPELRKTKQTDMDGRISMTTGAAKEVSYDWVANTGNKDKQWGTVQIKMSTDGKRIEEVILESFFDYESAYHPFKERKVFKNFILYSLDKETPTKATHAYYVMDDKNDYIWGTYEKAEFDTDTGGFKPYSKPLVMGQAGHTKVVVHTPRPSIHFKMSNDIQKQKWAKKEEVRIEKKAAEKTRQLAASDGLYYEGPMGEKEGFNGKIKINIGTDKTSVAGDFHCTREMTKDDKTGKVIVSGEFLGALNPGTGQLEAQVINGNMYSYKKLDGKWYPSGYPQGMSKSTRLIGKIEGNQIHGHVGNGKQKVFFWTAVPAKPGEKK</sequence>
<evidence type="ECO:0000256" key="2">
    <source>
        <dbReference type="SAM" id="MobiDB-lite"/>
    </source>
</evidence>
<evidence type="ECO:0000313" key="4">
    <source>
        <dbReference type="Proteomes" id="UP000000442"/>
    </source>
</evidence>
<reference evidence="3 4" key="1">
    <citation type="journal article" date="2009" name="Environ. Microbiol.">
        <title>Genome sequence of Desulfobacterium autotrophicum HRM2, a marine sulfate reducer oxidizing organic carbon completely to carbon dioxide.</title>
        <authorList>
            <person name="Strittmatter A.W."/>
            <person name="Liesegang H."/>
            <person name="Rabus R."/>
            <person name="Decker I."/>
            <person name="Amann J."/>
            <person name="Andres S."/>
            <person name="Henne A."/>
            <person name="Fricke W.F."/>
            <person name="Martinez-Arias R."/>
            <person name="Bartels D."/>
            <person name="Goesmann A."/>
            <person name="Krause L."/>
            <person name="Puehler A."/>
            <person name="Klenk H.P."/>
            <person name="Richter M."/>
            <person name="Schuler M."/>
            <person name="Gloeckner F.O."/>
            <person name="Meyerdierks A."/>
            <person name="Gottschalk G."/>
            <person name="Amann R."/>
        </authorList>
    </citation>
    <scope>NUCLEOTIDE SEQUENCE [LARGE SCALE GENOMIC DNA]</scope>
    <source>
        <strain evidence="4">ATCC 43914 / DSM 3382 / HRM2</strain>
    </source>
</reference>